<evidence type="ECO:0000256" key="7">
    <source>
        <dbReference type="PIRNR" id="PIRNR017706"/>
    </source>
</evidence>
<proteinExistence type="inferred from homology"/>
<dbReference type="SMART" id="SM00443">
    <property type="entry name" value="G_patch"/>
    <property type="match status" value="1"/>
</dbReference>
<feature type="domain" description="G-patch" evidence="9">
    <location>
        <begin position="122"/>
        <end position="168"/>
    </location>
</feature>
<dbReference type="PANTHER" id="PTHR23329">
    <property type="entry name" value="TUFTELIN-INTERACTING PROTEIN 11-RELATED"/>
    <property type="match status" value="1"/>
</dbReference>
<dbReference type="EMBL" id="AMQN01005636">
    <property type="status" value="NOT_ANNOTATED_CDS"/>
    <property type="molecule type" value="Genomic_DNA"/>
</dbReference>
<evidence type="ECO:0000256" key="6">
    <source>
        <dbReference type="ARBA" id="ARBA00023242"/>
    </source>
</evidence>
<dbReference type="EMBL" id="KB296425">
    <property type="protein sequence ID" value="ELU11797.1"/>
    <property type="molecule type" value="Genomic_DNA"/>
</dbReference>
<feature type="region of interest" description="Disordered" evidence="8">
    <location>
        <begin position="180"/>
        <end position="208"/>
    </location>
</feature>
<keyword evidence="5 7" id="KW-0508">mRNA splicing</keyword>
<evidence type="ECO:0000256" key="1">
    <source>
        <dbReference type="ARBA" id="ARBA00004123"/>
    </source>
</evidence>
<reference evidence="10 12" key="2">
    <citation type="journal article" date="2013" name="Nature">
        <title>Insights into bilaterian evolution from three spiralian genomes.</title>
        <authorList>
            <person name="Simakov O."/>
            <person name="Marletaz F."/>
            <person name="Cho S.J."/>
            <person name="Edsinger-Gonzales E."/>
            <person name="Havlak P."/>
            <person name="Hellsten U."/>
            <person name="Kuo D.H."/>
            <person name="Larsson T."/>
            <person name="Lv J."/>
            <person name="Arendt D."/>
            <person name="Savage R."/>
            <person name="Osoegawa K."/>
            <person name="de Jong P."/>
            <person name="Grimwood J."/>
            <person name="Chapman J.A."/>
            <person name="Shapiro H."/>
            <person name="Aerts A."/>
            <person name="Otillar R.P."/>
            <person name="Terry A.Y."/>
            <person name="Boore J.L."/>
            <person name="Grigoriev I.V."/>
            <person name="Lindberg D.R."/>
            <person name="Seaver E.C."/>
            <person name="Weisblat D.A."/>
            <person name="Putnam N.H."/>
            <person name="Rokhsar D.S."/>
        </authorList>
    </citation>
    <scope>NUCLEOTIDE SEQUENCE</scope>
    <source>
        <strain evidence="10 12">I ESC-2004</strain>
    </source>
</reference>
<evidence type="ECO:0000256" key="4">
    <source>
        <dbReference type="ARBA" id="ARBA00022728"/>
    </source>
</evidence>
<evidence type="ECO:0000259" key="9">
    <source>
        <dbReference type="PROSITE" id="PS50174"/>
    </source>
</evidence>
<organism evidence="10">
    <name type="scientific">Capitella teleta</name>
    <name type="common">Polychaete worm</name>
    <dbReference type="NCBI Taxonomy" id="283909"/>
    <lineage>
        <taxon>Eukaryota</taxon>
        <taxon>Metazoa</taxon>
        <taxon>Spiralia</taxon>
        <taxon>Lophotrochozoa</taxon>
        <taxon>Annelida</taxon>
        <taxon>Polychaeta</taxon>
        <taxon>Sedentaria</taxon>
        <taxon>Scolecida</taxon>
        <taxon>Capitellidae</taxon>
        <taxon>Capitella</taxon>
    </lineage>
</organism>
<accession>R7UZW4</accession>
<evidence type="ECO:0000256" key="8">
    <source>
        <dbReference type="SAM" id="MobiDB-lite"/>
    </source>
</evidence>
<evidence type="ECO:0000313" key="10">
    <source>
        <dbReference type="EMBL" id="ELU11797.1"/>
    </source>
</evidence>
<feature type="region of interest" description="Disordered" evidence="8">
    <location>
        <begin position="33"/>
        <end position="115"/>
    </location>
</feature>
<dbReference type="PANTHER" id="PTHR23329:SF1">
    <property type="entry name" value="TUFTELIN-INTERACTING PROTEIN 11"/>
    <property type="match status" value="1"/>
</dbReference>
<sequence length="794" mass="91512">MSSPEVERFEITEEDLQNEFNINRPQFRQTKHSATYGIWADPDSDDDRPMTGFGQKKKTRKNFTAPMSFVSGGVKVGDKESDDETEKPARPFAQKQPARPRAPYIPKQQQQGDSIGTWEKHTKGIGAKLLGKYGHVPGKGLGKKAQGISTPVEAFQRKGKAALGFYGAERTGRSLVDFPERKDEDEKEAETFQRQLHQWKKKDGSEKKAPKYVYKTADEIIAQGKNKKSKRAPQSNKDSDGLHKVKVIDMTGKEQRILSGYEAISHKHDLPDDDEGYVTTQEKKHFDMPELLHNLDLLVDMAMDDLVDNDRKLKYEKDVEVNLTYEIEKTQAICKQEEQQIGRIREIMQIIERFEAHLKPTQGTEQMTLEECGALLRNIQDNYQEEYLLYDLSALAVAVVHPLMKKEFEGWNPLADPSYGLSTVKRWRGLLGTMDRVYLQDPDDMDPFDRILWEVWMPRIRVAANTWSAREPDQMTSVLEAWRPILPQWILQSTLDQLIFPRLQDEVSAWNPLTDTVPIHSWLHPWLPLMGPTLEPLYAPIRHKLANALTNWHPSDSSAKMILQPWVSVFSQAHMDAFLTKNILPKLNLCMIELVINPQHQILEPWHWVLSWIDLMPMPSLVGLLTAAFFPQWMRVLCSWLSANPNFDEVTNWYMGWKSMFPEKLLREPAVADQFSKALEVMNRSVSGTTDARENLAYLSARRPFEAPAPERREAEMASVRNRASIPTSFREMIEKRAEENNLEFLPIPNRSHEGKQVYRFGRTTVYMDRNVVFMNDKGQWVPVSLNTLVDRGR</sequence>
<dbReference type="Proteomes" id="UP000014760">
    <property type="component" value="Unassembled WGS sequence"/>
</dbReference>
<dbReference type="GO" id="GO:0071008">
    <property type="term" value="C:U2-type post-mRNA release spliceosomal complex"/>
    <property type="evidence" value="ECO:0007669"/>
    <property type="project" value="TreeGrafter"/>
</dbReference>
<dbReference type="Pfam" id="PF12457">
    <property type="entry name" value="TIP_N"/>
    <property type="match status" value="1"/>
</dbReference>
<keyword evidence="6 7" id="KW-0539">Nucleus</keyword>
<keyword evidence="12" id="KW-1185">Reference proteome</keyword>
<gene>
    <name evidence="10" type="ORF">CAPTEDRAFT_169028</name>
</gene>
<dbReference type="AlphaFoldDB" id="R7UZW4"/>
<evidence type="ECO:0000256" key="3">
    <source>
        <dbReference type="ARBA" id="ARBA00022664"/>
    </source>
</evidence>
<dbReference type="GO" id="GO:0003676">
    <property type="term" value="F:nucleic acid binding"/>
    <property type="evidence" value="ECO:0007669"/>
    <property type="project" value="InterPro"/>
</dbReference>
<dbReference type="Pfam" id="PF07842">
    <property type="entry name" value="GCFC"/>
    <property type="match status" value="1"/>
</dbReference>
<name>R7UZW4_CAPTE</name>
<dbReference type="Pfam" id="PF01585">
    <property type="entry name" value="G-patch"/>
    <property type="match status" value="1"/>
</dbReference>
<dbReference type="InterPro" id="IPR000467">
    <property type="entry name" value="G_patch_dom"/>
</dbReference>
<dbReference type="InterPro" id="IPR022159">
    <property type="entry name" value="STIP/TFIP11_N"/>
</dbReference>
<evidence type="ECO:0000313" key="11">
    <source>
        <dbReference type="EnsemblMetazoa" id="CapteP169028"/>
    </source>
</evidence>
<dbReference type="InterPro" id="IPR022783">
    <property type="entry name" value="GCFC_dom"/>
</dbReference>
<keyword evidence="4 7" id="KW-0747">Spliceosome</keyword>
<dbReference type="EnsemblMetazoa" id="CapteT169028">
    <property type="protein sequence ID" value="CapteP169028"/>
    <property type="gene ID" value="CapteG169028"/>
</dbReference>
<protein>
    <recommendedName>
        <fullName evidence="9">G-patch domain-containing protein</fullName>
    </recommendedName>
</protein>
<comment type="similarity">
    <text evidence="2 7">Belongs to the TFP11/STIP family.</text>
</comment>
<dbReference type="InterPro" id="IPR024933">
    <property type="entry name" value="TFP11"/>
</dbReference>
<evidence type="ECO:0000313" key="12">
    <source>
        <dbReference type="Proteomes" id="UP000014760"/>
    </source>
</evidence>
<reference evidence="11" key="3">
    <citation type="submission" date="2015-06" db="UniProtKB">
        <authorList>
            <consortium name="EnsemblMetazoa"/>
        </authorList>
    </citation>
    <scope>IDENTIFICATION</scope>
</reference>
<evidence type="ECO:0000256" key="5">
    <source>
        <dbReference type="ARBA" id="ARBA00023187"/>
    </source>
</evidence>
<dbReference type="InterPro" id="IPR045211">
    <property type="entry name" value="TFP11/STIP/Ntr1"/>
</dbReference>
<dbReference type="FunCoup" id="R7UZW4">
    <property type="interactions" value="1714"/>
</dbReference>
<dbReference type="OrthoDB" id="4822at2759"/>
<dbReference type="GO" id="GO:0000390">
    <property type="term" value="P:spliceosomal complex disassembly"/>
    <property type="evidence" value="ECO:0007669"/>
    <property type="project" value="InterPro"/>
</dbReference>
<dbReference type="OMA" id="CEQDIIQ"/>
<dbReference type="PIRSF" id="PIRSF017706">
    <property type="entry name" value="TFIP11"/>
    <property type="match status" value="1"/>
</dbReference>
<reference evidence="12" key="1">
    <citation type="submission" date="2012-12" db="EMBL/GenBank/DDBJ databases">
        <authorList>
            <person name="Hellsten U."/>
            <person name="Grimwood J."/>
            <person name="Chapman J.A."/>
            <person name="Shapiro H."/>
            <person name="Aerts A."/>
            <person name="Otillar R.P."/>
            <person name="Terry A.Y."/>
            <person name="Boore J.L."/>
            <person name="Simakov O."/>
            <person name="Marletaz F."/>
            <person name="Cho S.-J."/>
            <person name="Edsinger-Gonzales E."/>
            <person name="Havlak P."/>
            <person name="Kuo D.-H."/>
            <person name="Larsson T."/>
            <person name="Lv J."/>
            <person name="Arendt D."/>
            <person name="Savage R."/>
            <person name="Osoegawa K."/>
            <person name="de Jong P."/>
            <person name="Lindberg D.R."/>
            <person name="Seaver E.C."/>
            <person name="Weisblat D.A."/>
            <person name="Putnam N.H."/>
            <person name="Grigoriev I.V."/>
            <person name="Rokhsar D.S."/>
        </authorList>
    </citation>
    <scope>NUCLEOTIDE SEQUENCE</scope>
    <source>
        <strain evidence="12">I ESC-2004</strain>
    </source>
</reference>
<evidence type="ECO:0000256" key="2">
    <source>
        <dbReference type="ARBA" id="ARBA00010900"/>
    </source>
</evidence>
<dbReference type="STRING" id="283909.R7UZW4"/>
<feature type="region of interest" description="Disordered" evidence="8">
    <location>
        <begin position="224"/>
        <end position="243"/>
    </location>
</feature>
<dbReference type="PROSITE" id="PS50174">
    <property type="entry name" value="G_PATCH"/>
    <property type="match status" value="1"/>
</dbReference>
<keyword evidence="3 7" id="KW-0507">mRNA processing</keyword>
<comment type="subcellular location">
    <subcellularLocation>
        <location evidence="1 7">Nucleus</location>
    </subcellularLocation>
</comment>
<dbReference type="HOGENOM" id="CLU_007977_1_1_1"/>